<sequence length="232" mass="25866">MPSRQKQLIFSISGLFGFSCALTAAVATGLPFWLNGTVLCRTGAELVNASGPELDLFLGQLQYGLFHGQRVKQCGLGGRPSRFSFFPDLLSAIPAGLHVTVIFFCGVVILFSSVATGFFFFNAFGRPYETLQGPMGLYLWTFICCLCSCLVMILFASEVKLHHLSERIANFNEVNFAFQTYRESYDRSFWLFFLIFLLHGLNILLIRLAGIQFPFQDTKELDPSGGAADLMY</sequence>
<dbReference type="Proteomes" id="UP000831701">
    <property type="component" value="Chromosome 22"/>
</dbReference>
<evidence type="ECO:0000313" key="2">
    <source>
        <dbReference type="Proteomes" id="UP000831701"/>
    </source>
</evidence>
<evidence type="ECO:0000313" key="1">
    <source>
        <dbReference type="EMBL" id="KAI3353994.1"/>
    </source>
</evidence>
<organism evidence="1 2">
    <name type="scientific">Scortum barcoo</name>
    <name type="common">barcoo grunter</name>
    <dbReference type="NCBI Taxonomy" id="214431"/>
    <lineage>
        <taxon>Eukaryota</taxon>
        <taxon>Metazoa</taxon>
        <taxon>Chordata</taxon>
        <taxon>Craniata</taxon>
        <taxon>Vertebrata</taxon>
        <taxon>Euteleostomi</taxon>
        <taxon>Actinopterygii</taxon>
        <taxon>Neopterygii</taxon>
        <taxon>Teleostei</taxon>
        <taxon>Neoteleostei</taxon>
        <taxon>Acanthomorphata</taxon>
        <taxon>Eupercaria</taxon>
        <taxon>Centrarchiformes</taxon>
        <taxon>Terapontoidei</taxon>
        <taxon>Terapontidae</taxon>
        <taxon>Scortum</taxon>
    </lineage>
</organism>
<accession>A0ACB8VEV5</accession>
<proteinExistence type="predicted"/>
<gene>
    <name evidence="1" type="ORF">L3Q82_018549</name>
</gene>
<keyword evidence="2" id="KW-1185">Reference proteome</keyword>
<name>A0ACB8VEV5_9TELE</name>
<dbReference type="EMBL" id="CM041552">
    <property type="protein sequence ID" value="KAI3353994.1"/>
    <property type="molecule type" value="Genomic_DNA"/>
</dbReference>
<comment type="caution">
    <text evidence="1">The sequence shown here is derived from an EMBL/GenBank/DDBJ whole genome shotgun (WGS) entry which is preliminary data.</text>
</comment>
<reference evidence="1" key="1">
    <citation type="submission" date="2022-04" db="EMBL/GenBank/DDBJ databases">
        <title>Jade perch genome.</title>
        <authorList>
            <person name="Chao B."/>
        </authorList>
    </citation>
    <scope>NUCLEOTIDE SEQUENCE</scope>
    <source>
        <strain evidence="1">CB-2022</strain>
    </source>
</reference>
<protein>
    <submittedName>
        <fullName evidence="1">Uncharacterized protein</fullName>
    </submittedName>
</protein>